<name>A0ABT3NC07_9BACT</name>
<keyword evidence="11" id="KW-1185">Reference proteome</keyword>
<dbReference type="Gene3D" id="3.30.70.100">
    <property type="match status" value="1"/>
</dbReference>
<evidence type="ECO:0000256" key="6">
    <source>
        <dbReference type="ARBA" id="ARBA00023136"/>
    </source>
</evidence>
<dbReference type="SUPFAM" id="SSF50182">
    <property type="entry name" value="Sm-like ribonucleoproteins"/>
    <property type="match status" value="1"/>
</dbReference>
<dbReference type="InterPro" id="IPR011066">
    <property type="entry name" value="MscS_channel_C_sf"/>
</dbReference>
<dbReference type="PANTHER" id="PTHR30221:SF1">
    <property type="entry name" value="SMALL-CONDUCTANCE MECHANOSENSITIVE CHANNEL"/>
    <property type="match status" value="1"/>
</dbReference>
<feature type="transmembrane region" description="Helical" evidence="7">
    <location>
        <begin position="56"/>
        <end position="78"/>
    </location>
</feature>
<evidence type="ECO:0000259" key="9">
    <source>
        <dbReference type="Pfam" id="PF21082"/>
    </source>
</evidence>
<dbReference type="EMBL" id="JAPFPW010000019">
    <property type="protein sequence ID" value="MCW7755007.1"/>
    <property type="molecule type" value="Genomic_DNA"/>
</dbReference>
<dbReference type="InterPro" id="IPR010920">
    <property type="entry name" value="LSM_dom_sf"/>
</dbReference>
<evidence type="ECO:0000256" key="2">
    <source>
        <dbReference type="ARBA" id="ARBA00008017"/>
    </source>
</evidence>
<comment type="subcellular location">
    <subcellularLocation>
        <location evidence="1">Cell membrane</location>
        <topology evidence="1">Multi-pass membrane protein</topology>
    </subcellularLocation>
</comment>
<evidence type="ECO:0000259" key="8">
    <source>
        <dbReference type="Pfam" id="PF00924"/>
    </source>
</evidence>
<dbReference type="InterPro" id="IPR008910">
    <property type="entry name" value="MSC_TM_helix"/>
</dbReference>
<organism evidence="10 11">
    <name type="scientific">Desulfobotulus pelophilus</name>
    <dbReference type="NCBI Taxonomy" id="2823377"/>
    <lineage>
        <taxon>Bacteria</taxon>
        <taxon>Pseudomonadati</taxon>
        <taxon>Thermodesulfobacteriota</taxon>
        <taxon>Desulfobacteria</taxon>
        <taxon>Desulfobacterales</taxon>
        <taxon>Desulfobacteraceae</taxon>
        <taxon>Desulfobotulus</taxon>
    </lineage>
</organism>
<evidence type="ECO:0000256" key="4">
    <source>
        <dbReference type="ARBA" id="ARBA00022692"/>
    </source>
</evidence>
<dbReference type="InterPro" id="IPR011014">
    <property type="entry name" value="MscS_channel_TM-2"/>
</dbReference>
<keyword evidence="4 7" id="KW-0812">Transmembrane</keyword>
<dbReference type="InterPro" id="IPR023408">
    <property type="entry name" value="MscS_beta-dom_sf"/>
</dbReference>
<dbReference type="PROSITE" id="PS01246">
    <property type="entry name" value="UPF0003"/>
    <property type="match status" value="1"/>
</dbReference>
<evidence type="ECO:0000256" key="5">
    <source>
        <dbReference type="ARBA" id="ARBA00022989"/>
    </source>
</evidence>
<keyword evidence="6 7" id="KW-0472">Membrane</keyword>
<dbReference type="InterPro" id="IPR006685">
    <property type="entry name" value="MscS_channel_2nd"/>
</dbReference>
<keyword evidence="3" id="KW-1003">Cell membrane</keyword>
<dbReference type="Pfam" id="PF00924">
    <property type="entry name" value="MS_channel_2nd"/>
    <property type="match status" value="1"/>
</dbReference>
<feature type="domain" description="Mechanosensitive ion channel MscS" evidence="8">
    <location>
        <begin position="105"/>
        <end position="170"/>
    </location>
</feature>
<dbReference type="RefSeq" id="WP_265425920.1">
    <property type="nucleotide sequence ID" value="NZ_JAPFPW010000019.1"/>
</dbReference>
<accession>A0ABT3NC07</accession>
<dbReference type="InterPro" id="IPR006686">
    <property type="entry name" value="MscS_channel_CS"/>
</dbReference>
<reference evidence="10 11" key="1">
    <citation type="submission" date="2022-11" db="EMBL/GenBank/DDBJ databases">
        <title>Desulfobotulus tamanensis H1 sp. nov. - anaerobic, alkaliphilic, sulphate reducing bacterium isolated from terrestrial mud volcano.</title>
        <authorList>
            <person name="Frolova A."/>
            <person name="Merkel A.Y."/>
            <person name="Slobodkin A.I."/>
        </authorList>
    </citation>
    <scope>NUCLEOTIDE SEQUENCE [LARGE SCALE GENOMIC DNA]</scope>
    <source>
        <strain evidence="10 11">H1</strain>
    </source>
</reference>
<dbReference type="Proteomes" id="UP001209681">
    <property type="component" value="Unassembled WGS sequence"/>
</dbReference>
<dbReference type="SUPFAM" id="SSF82689">
    <property type="entry name" value="Mechanosensitive channel protein MscS (YggB), C-terminal domain"/>
    <property type="match status" value="1"/>
</dbReference>
<protein>
    <submittedName>
        <fullName evidence="10">Mechanosensitive ion channel</fullName>
    </submittedName>
</protein>
<sequence>MATVDSIFLQVQGFLALYGLRVLAALTILIIGRIIAGSIRRVLQKTMEKSKTDPTLSGFLTSIVYFGILTFVIIAALGKLGVQTASFIAIIGAAGLAVGRALQGSLSNFAAGVLMIVFRHFRVGDYIKGGGTAGTVQNIGIFTTELTTPDNKKVLVPNARLTGDNIINYSVTGTRRVDMIFRVSYKEDIDKVKKIIKEVLEQEARLLPEPAPPHRPVFSDSSLNFSVRPWVNSSDYWSVLFALNEAIKKRFDEESISIPYPQQDVHPHTIHQY</sequence>
<evidence type="ECO:0000256" key="3">
    <source>
        <dbReference type="ARBA" id="ARBA00022475"/>
    </source>
</evidence>
<keyword evidence="5 7" id="KW-1133">Transmembrane helix</keyword>
<comment type="caution">
    <text evidence="10">The sequence shown here is derived from an EMBL/GenBank/DDBJ whole genome shotgun (WGS) entry which is preliminary data.</text>
</comment>
<dbReference type="PANTHER" id="PTHR30221">
    <property type="entry name" value="SMALL-CONDUCTANCE MECHANOSENSITIVE CHANNEL"/>
    <property type="match status" value="1"/>
</dbReference>
<evidence type="ECO:0000313" key="11">
    <source>
        <dbReference type="Proteomes" id="UP001209681"/>
    </source>
</evidence>
<dbReference type="Pfam" id="PF05552">
    <property type="entry name" value="MS_channel_1st_1"/>
    <property type="match status" value="1"/>
</dbReference>
<evidence type="ECO:0000256" key="1">
    <source>
        <dbReference type="ARBA" id="ARBA00004651"/>
    </source>
</evidence>
<dbReference type="InterPro" id="IPR049278">
    <property type="entry name" value="MS_channel_C"/>
</dbReference>
<gene>
    <name evidence="10" type="ORF">OOT00_13525</name>
</gene>
<dbReference type="SUPFAM" id="SSF82861">
    <property type="entry name" value="Mechanosensitive channel protein MscS (YggB), transmembrane region"/>
    <property type="match status" value="1"/>
</dbReference>
<evidence type="ECO:0000256" key="7">
    <source>
        <dbReference type="SAM" id="Phobius"/>
    </source>
</evidence>
<comment type="similarity">
    <text evidence="2">Belongs to the MscS (TC 1.A.23) family.</text>
</comment>
<dbReference type="Gene3D" id="2.30.30.60">
    <property type="match status" value="1"/>
</dbReference>
<feature type="domain" description="Mechanosensitive ion channel MscS C-terminal" evidence="9">
    <location>
        <begin position="178"/>
        <end position="258"/>
    </location>
</feature>
<evidence type="ECO:0000313" key="10">
    <source>
        <dbReference type="EMBL" id="MCW7755007.1"/>
    </source>
</evidence>
<dbReference type="Pfam" id="PF21082">
    <property type="entry name" value="MS_channel_3rd"/>
    <property type="match status" value="1"/>
</dbReference>
<dbReference type="Gene3D" id="1.10.287.1260">
    <property type="match status" value="1"/>
</dbReference>
<proteinExistence type="inferred from homology"/>
<dbReference type="InterPro" id="IPR045275">
    <property type="entry name" value="MscS_archaea/bacteria_type"/>
</dbReference>
<feature type="transmembrane region" description="Helical" evidence="7">
    <location>
        <begin position="15"/>
        <end position="36"/>
    </location>
</feature>